<evidence type="ECO:0000313" key="3">
    <source>
        <dbReference type="Proteomes" id="UP000501705"/>
    </source>
</evidence>
<keyword evidence="1" id="KW-0812">Transmembrane</keyword>
<keyword evidence="1" id="KW-1133">Transmembrane helix</keyword>
<reference evidence="2 3" key="1">
    <citation type="journal article" date="2019" name="ACS Chem. Biol.">
        <title>Identification and Mobilization of a Cryptic Antibiotic Biosynthesis Gene Locus from a Human-Pathogenic Nocardia Isolate.</title>
        <authorList>
            <person name="Herisse M."/>
            <person name="Ishida K."/>
            <person name="Porter J.L."/>
            <person name="Howden B."/>
            <person name="Hertweck C."/>
            <person name="Stinear T.P."/>
            <person name="Pidot S.J."/>
        </authorList>
    </citation>
    <scope>NUCLEOTIDE SEQUENCE [LARGE SCALE GENOMIC DNA]</scope>
    <source>
        <strain evidence="2 3">AUSMDU00024985</strain>
    </source>
</reference>
<feature type="transmembrane region" description="Helical" evidence="1">
    <location>
        <begin position="46"/>
        <end position="65"/>
    </location>
</feature>
<gene>
    <name evidence="2" type="ORF">F5X71_06005</name>
</gene>
<proteinExistence type="predicted"/>
<keyword evidence="1" id="KW-0472">Membrane</keyword>
<dbReference type="Proteomes" id="UP000501705">
    <property type="component" value="Chromosome"/>
</dbReference>
<dbReference type="AlphaFoldDB" id="A0A6G9XM38"/>
<evidence type="ECO:0000256" key="1">
    <source>
        <dbReference type="SAM" id="Phobius"/>
    </source>
</evidence>
<sequence length="76" mass="7484">MLVAAVCFWLFVGQRSTVLVVGGGLAVALAAGQAATELTDNPLTVAVVVLAIGALVLGVGVLLLTRGAKPEAPASD</sequence>
<dbReference type="RefSeq" id="WP_167461037.1">
    <property type="nucleotide sequence ID" value="NZ_CP046171.1"/>
</dbReference>
<protein>
    <submittedName>
        <fullName evidence="2">Uncharacterized protein</fullName>
    </submittedName>
</protein>
<dbReference type="EMBL" id="CP046171">
    <property type="protein sequence ID" value="QIS01933.1"/>
    <property type="molecule type" value="Genomic_DNA"/>
</dbReference>
<evidence type="ECO:0000313" key="2">
    <source>
        <dbReference type="EMBL" id="QIS01933.1"/>
    </source>
</evidence>
<name>A0A6G9XM38_NOCBR</name>
<organism evidence="2 3">
    <name type="scientific">Nocardia brasiliensis</name>
    <dbReference type="NCBI Taxonomy" id="37326"/>
    <lineage>
        <taxon>Bacteria</taxon>
        <taxon>Bacillati</taxon>
        <taxon>Actinomycetota</taxon>
        <taxon>Actinomycetes</taxon>
        <taxon>Mycobacteriales</taxon>
        <taxon>Nocardiaceae</taxon>
        <taxon>Nocardia</taxon>
    </lineage>
</organism>
<accession>A0A6G9XM38</accession>